<evidence type="ECO:0000313" key="1">
    <source>
        <dbReference type="EMBL" id="KAI5650117.1"/>
    </source>
</evidence>
<comment type="caution">
    <text evidence="1">The sequence shown here is derived from an EMBL/GenBank/DDBJ whole genome shotgun (WGS) entry which is preliminary data.</text>
</comment>
<evidence type="ECO:0000313" key="2">
    <source>
        <dbReference type="Proteomes" id="UP001060085"/>
    </source>
</evidence>
<proteinExistence type="predicted"/>
<reference evidence="2" key="1">
    <citation type="journal article" date="2023" name="Nat. Plants">
        <title>Single-cell RNA sequencing provides a high-resolution roadmap for understanding the multicellular compartmentation of specialized metabolism.</title>
        <authorList>
            <person name="Sun S."/>
            <person name="Shen X."/>
            <person name="Li Y."/>
            <person name="Li Y."/>
            <person name="Wang S."/>
            <person name="Li R."/>
            <person name="Zhang H."/>
            <person name="Shen G."/>
            <person name="Guo B."/>
            <person name="Wei J."/>
            <person name="Xu J."/>
            <person name="St-Pierre B."/>
            <person name="Chen S."/>
            <person name="Sun C."/>
        </authorList>
    </citation>
    <scope>NUCLEOTIDE SEQUENCE [LARGE SCALE GENOMIC DNA]</scope>
</reference>
<sequence>MAKEALDAATSDDNRKMEIIPNLQLWCGHRIPAWYVTLEDDENKELDAYNGRWIVARDATEVHEEADRIYPGKQFQLSQDPDVLDTWFSSNLTAFYPTSVLETKHDILFFCVARMVMTGLKLGDVKILGNVIDPLEVINGITLEGLHKRLEDGNVDPNELKTTKGGKVKDFPSGIPECGGSSTYLGYHQWCNKLRNAIRFTMVASVILLVLNKPIPRTVSSFDLYEFSDAATAVYYWWQFQSCVVYIDQLNHIFQVVLQNIRRPENLHKVCLDNGLRLLHPFMPFVTEELWPRLPTNDRIKSEMGLDESVVKSPRSLKERNERRLGFVLCRNNNVAEIIQSHELEISTLAGTIMQVLNENDVAPDRYAVSVVNEFLSVYLKVQGNFNAEAEYDECSGYEEKLPAHIHEGNVVKLSILMQELLSFEEACQYLERQIAADDSGQAMKEFH</sequence>
<gene>
    <name evidence="1" type="ORF">M9H77_36122</name>
</gene>
<keyword evidence="2" id="KW-1185">Reference proteome</keyword>
<name>A0ACB9ZV69_CATRO</name>
<accession>A0ACB9ZV69</accession>
<protein>
    <submittedName>
        <fullName evidence="1">Uncharacterized protein</fullName>
    </submittedName>
</protein>
<dbReference type="EMBL" id="CM044708">
    <property type="protein sequence ID" value="KAI5650117.1"/>
    <property type="molecule type" value="Genomic_DNA"/>
</dbReference>
<dbReference type="Proteomes" id="UP001060085">
    <property type="component" value="Linkage Group LG08"/>
</dbReference>
<organism evidence="1 2">
    <name type="scientific">Catharanthus roseus</name>
    <name type="common">Madagascar periwinkle</name>
    <name type="synonym">Vinca rosea</name>
    <dbReference type="NCBI Taxonomy" id="4058"/>
    <lineage>
        <taxon>Eukaryota</taxon>
        <taxon>Viridiplantae</taxon>
        <taxon>Streptophyta</taxon>
        <taxon>Embryophyta</taxon>
        <taxon>Tracheophyta</taxon>
        <taxon>Spermatophyta</taxon>
        <taxon>Magnoliopsida</taxon>
        <taxon>eudicotyledons</taxon>
        <taxon>Gunneridae</taxon>
        <taxon>Pentapetalae</taxon>
        <taxon>asterids</taxon>
        <taxon>lamiids</taxon>
        <taxon>Gentianales</taxon>
        <taxon>Apocynaceae</taxon>
        <taxon>Rauvolfioideae</taxon>
        <taxon>Vinceae</taxon>
        <taxon>Catharanthinae</taxon>
        <taxon>Catharanthus</taxon>
    </lineage>
</organism>